<sequence>MQAFTHVRLLTERLALRPLSLGDAEQLLGIYSDSEFMRYWSSKPWTHIDQATALIENDRRELAAGEHLRLGVYLRDQSELIGTCSLFNLNEGSRRGEVGYGIARAHWRRGYMVEAVSALITFAFGELGLHRLEADIDPRNEGSARGLERLGFAREGLLRERWIVGEEISDSVLYGLLKREWSPAAP</sequence>
<keyword evidence="3" id="KW-1185">Reference proteome</keyword>
<dbReference type="EMBL" id="CP071060">
    <property type="protein sequence ID" value="QSI78634.1"/>
    <property type="molecule type" value="Genomic_DNA"/>
</dbReference>
<accession>A0ABX7MCZ0</accession>
<feature type="domain" description="N-acetyltransferase" evidence="1">
    <location>
        <begin position="14"/>
        <end position="179"/>
    </location>
</feature>
<dbReference type="InterPro" id="IPR016181">
    <property type="entry name" value="Acyl_CoA_acyltransferase"/>
</dbReference>
<dbReference type="RefSeq" id="WP_206256046.1">
    <property type="nucleotide sequence ID" value="NZ_CP071060.1"/>
</dbReference>
<dbReference type="PANTHER" id="PTHR43792">
    <property type="entry name" value="GNAT FAMILY, PUTATIVE (AFU_ORTHOLOGUE AFUA_3G00765)-RELATED-RELATED"/>
    <property type="match status" value="1"/>
</dbReference>
<gene>
    <name evidence="2" type="ORF">JY500_08530</name>
</gene>
<dbReference type="Proteomes" id="UP000663570">
    <property type="component" value="Chromosome"/>
</dbReference>
<dbReference type="PANTHER" id="PTHR43792:SF9">
    <property type="entry name" value="RIBOSOMAL-PROTEIN-ALANINE ACETYLTRANSFERASE"/>
    <property type="match status" value="1"/>
</dbReference>
<reference evidence="2 3" key="1">
    <citation type="submission" date="2021-02" db="EMBL/GenBank/DDBJ databases">
        <title>Niveibacterium changnyeongensis HC41.</title>
        <authorList>
            <person name="Kang M."/>
        </authorList>
    </citation>
    <scope>NUCLEOTIDE SEQUENCE [LARGE SCALE GENOMIC DNA]</scope>
    <source>
        <strain evidence="2 3">HC41</strain>
    </source>
</reference>
<dbReference type="Gene3D" id="3.40.630.30">
    <property type="match status" value="1"/>
</dbReference>
<name>A0ABX7MCZ0_9RHOO</name>
<evidence type="ECO:0000313" key="2">
    <source>
        <dbReference type="EMBL" id="QSI78634.1"/>
    </source>
</evidence>
<evidence type="ECO:0000313" key="3">
    <source>
        <dbReference type="Proteomes" id="UP000663570"/>
    </source>
</evidence>
<dbReference type="InterPro" id="IPR051531">
    <property type="entry name" value="N-acetyltransferase"/>
</dbReference>
<protein>
    <submittedName>
        <fullName evidence="2">GNAT family N-acetyltransferase</fullName>
    </submittedName>
</protein>
<dbReference type="SUPFAM" id="SSF55729">
    <property type="entry name" value="Acyl-CoA N-acyltransferases (Nat)"/>
    <property type="match status" value="1"/>
</dbReference>
<dbReference type="InterPro" id="IPR000182">
    <property type="entry name" value="GNAT_dom"/>
</dbReference>
<organism evidence="2 3">
    <name type="scientific">Niveibacterium microcysteis</name>
    <dbReference type="NCBI Taxonomy" id="2811415"/>
    <lineage>
        <taxon>Bacteria</taxon>
        <taxon>Pseudomonadati</taxon>
        <taxon>Pseudomonadota</taxon>
        <taxon>Betaproteobacteria</taxon>
        <taxon>Rhodocyclales</taxon>
        <taxon>Rhodocyclaceae</taxon>
        <taxon>Niveibacterium</taxon>
    </lineage>
</organism>
<proteinExistence type="predicted"/>
<evidence type="ECO:0000259" key="1">
    <source>
        <dbReference type="PROSITE" id="PS51186"/>
    </source>
</evidence>
<dbReference type="Pfam" id="PF13302">
    <property type="entry name" value="Acetyltransf_3"/>
    <property type="match status" value="1"/>
</dbReference>
<dbReference type="PROSITE" id="PS51186">
    <property type="entry name" value="GNAT"/>
    <property type="match status" value="1"/>
</dbReference>